<accession>A0AA40FJA4</accession>
<dbReference type="Gene3D" id="3.40.50.80">
    <property type="entry name" value="Nucleotide-binding domain of ferredoxin-NADP reductase (FNR) module"/>
    <property type="match status" value="1"/>
</dbReference>
<feature type="transmembrane region" description="Helical" evidence="6">
    <location>
        <begin position="213"/>
        <end position="232"/>
    </location>
</feature>
<organism evidence="8 9">
    <name type="scientific">Melipona bicolor</name>
    <dbReference type="NCBI Taxonomy" id="60889"/>
    <lineage>
        <taxon>Eukaryota</taxon>
        <taxon>Metazoa</taxon>
        <taxon>Ecdysozoa</taxon>
        <taxon>Arthropoda</taxon>
        <taxon>Hexapoda</taxon>
        <taxon>Insecta</taxon>
        <taxon>Pterygota</taxon>
        <taxon>Neoptera</taxon>
        <taxon>Endopterygota</taxon>
        <taxon>Hymenoptera</taxon>
        <taxon>Apocrita</taxon>
        <taxon>Aculeata</taxon>
        <taxon>Apoidea</taxon>
        <taxon>Anthophila</taxon>
        <taxon>Apidae</taxon>
        <taxon>Melipona</taxon>
    </lineage>
</organism>
<dbReference type="GO" id="GO:0016491">
    <property type="term" value="F:oxidoreductase activity"/>
    <property type="evidence" value="ECO:0007669"/>
    <property type="project" value="UniProtKB-KW"/>
</dbReference>
<keyword evidence="6" id="KW-0812">Transmembrane</keyword>
<evidence type="ECO:0000256" key="3">
    <source>
        <dbReference type="ARBA" id="ARBA00022827"/>
    </source>
</evidence>
<feature type="binding site" evidence="5">
    <location>
        <position position="149"/>
    </location>
    <ligand>
        <name>FAD</name>
        <dbReference type="ChEBI" id="CHEBI:57692"/>
    </ligand>
</feature>
<dbReference type="InterPro" id="IPR017927">
    <property type="entry name" value="FAD-bd_FR_type"/>
</dbReference>
<gene>
    <name evidence="8" type="ORF">K0M31_012852</name>
</gene>
<evidence type="ECO:0000256" key="5">
    <source>
        <dbReference type="PIRSR" id="PIRSR601834-1"/>
    </source>
</evidence>
<evidence type="ECO:0000256" key="2">
    <source>
        <dbReference type="ARBA" id="ARBA00022630"/>
    </source>
</evidence>
<feature type="domain" description="FAD-binding FR-type" evidence="7">
    <location>
        <begin position="99"/>
        <end position="208"/>
    </location>
</feature>
<feature type="binding site" evidence="5">
    <location>
        <position position="226"/>
    </location>
    <ligand>
        <name>FAD</name>
        <dbReference type="ChEBI" id="CHEBI:57692"/>
    </ligand>
</feature>
<dbReference type="PANTHER" id="PTHR19370">
    <property type="entry name" value="NADH-CYTOCHROME B5 REDUCTASE"/>
    <property type="match status" value="1"/>
</dbReference>
<evidence type="ECO:0000256" key="6">
    <source>
        <dbReference type="SAM" id="Phobius"/>
    </source>
</evidence>
<feature type="binding site" evidence="5">
    <location>
        <position position="184"/>
    </location>
    <ligand>
        <name>FAD</name>
        <dbReference type="ChEBI" id="CHEBI:57692"/>
    </ligand>
</feature>
<evidence type="ECO:0000313" key="9">
    <source>
        <dbReference type="Proteomes" id="UP001177670"/>
    </source>
</evidence>
<dbReference type="CDD" id="cd06183">
    <property type="entry name" value="cyt_b5_reduct_like"/>
    <property type="match status" value="1"/>
</dbReference>
<dbReference type="InterPro" id="IPR001433">
    <property type="entry name" value="OxRdtase_FAD/NAD-bd"/>
</dbReference>
<feature type="binding site" evidence="5">
    <location>
        <position position="148"/>
    </location>
    <ligand>
        <name>FAD</name>
        <dbReference type="ChEBI" id="CHEBI:57692"/>
    </ligand>
</feature>
<dbReference type="Gene3D" id="2.40.30.10">
    <property type="entry name" value="Translation factors"/>
    <property type="match status" value="1"/>
</dbReference>
<dbReference type="EMBL" id="JAHYIQ010000033">
    <property type="protein sequence ID" value="KAK1120128.1"/>
    <property type="molecule type" value="Genomic_DNA"/>
</dbReference>
<dbReference type="InterPro" id="IPR001834">
    <property type="entry name" value="CBR-like"/>
</dbReference>
<keyword evidence="2 5" id="KW-0285">Flavoprotein</keyword>
<keyword evidence="6" id="KW-1133">Transmembrane helix</keyword>
<protein>
    <recommendedName>
        <fullName evidence="7">FAD-binding FR-type domain-containing protein</fullName>
    </recommendedName>
</protein>
<keyword evidence="9" id="KW-1185">Reference proteome</keyword>
<evidence type="ECO:0000256" key="1">
    <source>
        <dbReference type="ARBA" id="ARBA00001974"/>
    </source>
</evidence>
<dbReference type="SUPFAM" id="SSF63380">
    <property type="entry name" value="Riboflavin synthase domain-like"/>
    <property type="match status" value="1"/>
</dbReference>
<keyword evidence="6" id="KW-0472">Membrane</keyword>
<reference evidence="8" key="1">
    <citation type="submission" date="2021-10" db="EMBL/GenBank/DDBJ databases">
        <title>Melipona bicolor Genome sequencing and assembly.</title>
        <authorList>
            <person name="Araujo N.S."/>
            <person name="Arias M.C."/>
        </authorList>
    </citation>
    <scope>NUCLEOTIDE SEQUENCE</scope>
    <source>
        <strain evidence="8">USP_2M_L1-L4_2017</strain>
        <tissue evidence="8">Whole body</tissue>
    </source>
</reference>
<feature type="binding site" evidence="5">
    <location>
        <position position="176"/>
    </location>
    <ligand>
        <name>FAD</name>
        <dbReference type="ChEBI" id="CHEBI:57692"/>
    </ligand>
</feature>
<dbReference type="SUPFAM" id="SSF52343">
    <property type="entry name" value="Ferredoxin reductase-like, C-terminal NADP-linked domain"/>
    <property type="match status" value="1"/>
</dbReference>
<dbReference type="Pfam" id="PF00175">
    <property type="entry name" value="NAD_binding_1"/>
    <property type="match status" value="1"/>
</dbReference>
<keyword evidence="3 5" id="KW-0274">FAD</keyword>
<comment type="cofactor">
    <cofactor evidence="1 5">
        <name>FAD</name>
        <dbReference type="ChEBI" id="CHEBI:57692"/>
    </cofactor>
</comment>
<dbReference type="PRINTS" id="PR00406">
    <property type="entry name" value="CYTB5RDTASE"/>
</dbReference>
<dbReference type="AlphaFoldDB" id="A0AA40FJA4"/>
<sequence length="339" mass="38868">MEWKQTNESVTFSFQVAPSNLTLGYELCKVTDTKIMFKIILEDQAMVYELNLIDNVEWPPTWTRNLVTMKAEFTFTKREKRPWLNYGTHVLVDAMDPGLELREYQVVSNERLSNLIHLLVVRPKDFLQIVPIGRHVIAQLSLRSHTSRPYNPVPPCLHPDDMASNYTTDCLCFMIKKYSDGALSPCMTTLQIGQTVVFSQSVGSFAIGKYDRFSIIHMLAAGTGLTVMLGIIERALVIRRVRTINLLHFNKDEESIFYEQQLERISGQKLKVTHILRNPKSTWTGKRGIVSRKLLKALVGRRNPDACVFICGPKLFAQNAQSSLRQQLGWTSYQIYEFC</sequence>
<name>A0AA40FJA4_9HYME</name>
<keyword evidence="4" id="KW-0560">Oxidoreductase</keyword>
<proteinExistence type="predicted"/>
<dbReference type="InterPro" id="IPR039261">
    <property type="entry name" value="FNR_nucleotide-bd"/>
</dbReference>
<dbReference type="InterPro" id="IPR017938">
    <property type="entry name" value="Riboflavin_synthase-like_b-brl"/>
</dbReference>
<comment type="caution">
    <text evidence="8">The sequence shown here is derived from an EMBL/GenBank/DDBJ whole genome shotgun (WGS) entry which is preliminary data.</text>
</comment>
<dbReference type="Proteomes" id="UP001177670">
    <property type="component" value="Unassembled WGS sequence"/>
</dbReference>
<dbReference type="PROSITE" id="PS51384">
    <property type="entry name" value="FAD_FR"/>
    <property type="match status" value="1"/>
</dbReference>
<evidence type="ECO:0000256" key="4">
    <source>
        <dbReference type="ARBA" id="ARBA00023002"/>
    </source>
</evidence>
<feature type="binding site" evidence="5">
    <location>
        <position position="150"/>
    </location>
    <ligand>
        <name>FAD</name>
        <dbReference type="ChEBI" id="CHEBI:57692"/>
    </ligand>
</feature>
<evidence type="ECO:0000259" key="7">
    <source>
        <dbReference type="PROSITE" id="PS51384"/>
    </source>
</evidence>
<evidence type="ECO:0000313" key="8">
    <source>
        <dbReference type="EMBL" id="KAK1120128.1"/>
    </source>
</evidence>